<dbReference type="PANTHER" id="PTHR40076:SF1">
    <property type="entry name" value="MEMBRANE PROTEIN"/>
    <property type="match status" value="1"/>
</dbReference>
<comment type="caution">
    <text evidence="3">The sequence shown here is derived from an EMBL/GenBank/DDBJ whole genome shotgun (WGS) entry which is preliminary data.</text>
</comment>
<feature type="transmembrane region" description="Helical" evidence="2">
    <location>
        <begin position="254"/>
        <end position="275"/>
    </location>
</feature>
<keyword evidence="4" id="KW-1185">Reference proteome</keyword>
<feature type="transmembrane region" description="Helical" evidence="2">
    <location>
        <begin position="296"/>
        <end position="319"/>
    </location>
</feature>
<feature type="region of interest" description="Disordered" evidence="1">
    <location>
        <begin position="1"/>
        <end position="200"/>
    </location>
</feature>
<feature type="compositionally biased region" description="Pro residues" evidence="1">
    <location>
        <begin position="27"/>
        <end position="38"/>
    </location>
</feature>
<feature type="compositionally biased region" description="Low complexity" evidence="1">
    <location>
        <begin position="75"/>
        <end position="133"/>
    </location>
</feature>
<reference evidence="3" key="1">
    <citation type="journal article" date="2014" name="Int. J. Syst. Evol. Microbiol.">
        <title>Complete genome sequence of Corynebacterium casei LMG S-19264T (=DSM 44701T), isolated from a smear-ripened cheese.</title>
        <authorList>
            <consortium name="US DOE Joint Genome Institute (JGI-PGF)"/>
            <person name="Walter F."/>
            <person name="Albersmeier A."/>
            <person name="Kalinowski J."/>
            <person name="Ruckert C."/>
        </authorList>
    </citation>
    <scope>NUCLEOTIDE SEQUENCE</scope>
    <source>
        <strain evidence="3">CGMCC 1.12827</strain>
    </source>
</reference>
<dbReference type="PANTHER" id="PTHR40076">
    <property type="entry name" value="MEMBRANE PROTEIN-RELATED"/>
    <property type="match status" value="1"/>
</dbReference>
<dbReference type="InterPro" id="IPR010380">
    <property type="entry name" value="DUF975"/>
</dbReference>
<keyword evidence="2" id="KW-0472">Membrane</keyword>
<keyword evidence="2" id="KW-0812">Transmembrane</keyword>
<name>A0A916T679_9ACTN</name>
<feature type="compositionally biased region" description="Low complexity" evidence="1">
    <location>
        <begin position="1"/>
        <end position="26"/>
    </location>
</feature>
<gene>
    <name evidence="3" type="ORF">GCM10011489_19460</name>
</gene>
<proteinExistence type="predicted"/>
<keyword evidence="2" id="KW-1133">Transmembrane helix</keyword>
<organism evidence="3 4">
    <name type="scientific">Gordonia jinhuaensis</name>
    <dbReference type="NCBI Taxonomy" id="1517702"/>
    <lineage>
        <taxon>Bacteria</taxon>
        <taxon>Bacillati</taxon>
        <taxon>Actinomycetota</taxon>
        <taxon>Actinomycetes</taxon>
        <taxon>Mycobacteriales</taxon>
        <taxon>Gordoniaceae</taxon>
        <taxon>Gordonia</taxon>
    </lineage>
</organism>
<dbReference type="Proteomes" id="UP000621454">
    <property type="component" value="Unassembled WGS sequence"/>
</dbReference>
<dbReference type="AlphaFoldDB" id="A0A916T679"/>
<sequence>MTNPPHGSSGSPEPEGNSSGDSTDSPSTPPQSNTPPADPQGNQASGHPADNPYGSYPPPTEGQYGAYPPPPPYPTGSTSGDPGAQGYGSQSSQQYGGQGYGVPPQYGTPQYGTPQDNPPQYGGQQPGSQQYGGQQYGGQQYGGQQYPPPPNYGSGQYGDTQYGDTQYGGGSYPPPPPGGEYGGAYGSFPPPPPVTPMGRSPEAFSVGDAISYGWQKYRRNWATWLLVSLAVIVITGLIDWALRGFKLNADDLSNTATVVSGIVTSIISVLVRMGFTRAALDEIDGRRPGFADFFKFNNLVGVFLTAFLVWIITTIGFYLFLIPGLIATFFLWYALTFAIDQDASAFDAIKRSCRLIADQPGKMFLLALACVALNIVGAILCFVGLLVTLPLTLIASTYAYRYFTGGVISPPDM</sequence>
<dbReference type="RefSeq" id="WP_229742376.1">
    <property type="nucleotide sequence ID" value="NZ_BMGC01000011.1"/>
</dbReference>
<evidence type="ECO:0000313" key="3">
    <source>
        <dbReference type="EMBL" id="GGB31369.1"/>
    </source>
</evidence>
<evidence type="ECO:0000313" key="4">
    <source>
        <dbReference type="Proteomes" id="UP000621454"/>
    </source>
</evidence>
<evidence type="ECO:0008006" key="5">
    <source>
        <dbReference type="Google" id="ProtNLM"/>
    </source>
</evidence>
<evidence type="ECO:0000256" key="1">
    <source>
        <dbReference type="SAM" id="MobiDB-lite"/>
    </source>
</evidence>
<feature type="transmembrane region" description="Helical" evidence="2">
    <location>
        <begin position="221"/>
        <end position="242"/>
    </location>
</feature>
<dbReference type="EMBL" id="BMGC01000011">
    <property type="protein sequence ID" value="GGB31369.1"/>
    <property type="molecule type" value="Genomic_DNA"/>
</dbReference>
<feature type="transmembrane region" description="Helical" evidence="2">
    <location>
        <begin position="325"/>
        <end position="343"/>
    </location>
</feature>
<feature type="transmembrane region" description="Helical" evidence="2">
    <location>
        <begin position="364"/>
        <end position="387"/>
    </location>
</feature>
<protein>
    <recommendedName>
        <fullName evidence="5">Integral membrane protein</fullName>
    </recommendedName>
</protein>
<evidence type="ECO:0000256" key="2">
    <source>
        <dbReference type="SAM" id="Phobius"/>
    </source>
</evidence>
<reference evidence="3" key="2">
    <citation type="submission" date="2020-09" db="EMBL/GenBank/DDBJ databases">
        <authorList>
            <person name="Sun Q."/>
            <person name="Zhou Y."/>
        </authorList>
    </citation>
    <scope>NUCLEOTIDE SEQUENCE</scope>
    <source>
        <strain evidence="3">CGMCC 1.12827</strain>
    </source>
</reference>
<accession>A0A916T679</accession>